<accession>A0A1I7H820</accession>
<dbReference type="AlphaFoldDB" id="A0A1I7H820"/>
<reference evidence="1 2" key="1">
    <citation type="submission" date="2016-10" db="EMBL/GenBank/DDBJ databases">
        <authorList>
            <person name="de Groot N.N."/>
        </authorList>
    </citation>
    <scope>NUCLEOTIDE SEQUENCE [LARGE SCALE GENOMIC DNA]</scope>
    <source>
        <strain evidence="1 2">Nl14</strain>
    </source>
</reference>
<sequence>MQHGRYAADFDISSAYFRNSGMKFEDTRTDIESVQMQSVPELNIYTGSLSSGIAEGKT</sequence>
<gene>
    <name evidence="1" type="ORF">SAMN05216417_107133</name>
</gene>
<organism evidence="1 2">
    <name type="scientific">Nitrosospira multiformis</name>
    <dbReference type="NCBI Taxonomy" id="1231"/>
    <lineage>
        <taxon>Bacteria</taxon>
        <taxon>Pseudomonadati</taxon>
        <taxon>Pseudomonadota</taxon>
        <taxon>Betaproteobacteria</taxon>
        <taxon>Nitrosomonadales</taxon>
        <taxon>Nitrosomonadaceae</taxon>
        <taxon>Nitrosospira</taxon>
    </lineage>
</organism>
<protein>
    <submittedName>
        <fullName evidence="1">Uncharacterized protein</fullName>
    </submittedName>
</protein>
<dbReference type="EMBL" id="FPBZ01000007">
    <property type="protein sequence ID" value="SFU56830.1"/>
    <property type="molecule type" value="Genomic_DNA"/>
</dbReference>
<name>A0A1I7H820_9PROT</name>
<proteinExistence type="predicted"/>
<evidence type="ECO:0000313" key="1">
    <source>
        <dbReference type="EMBL" id="SFU56830.1"/>
    </source>
</evidence>
<evidence type="ECO:0000313" key="2">
    <source>
        <dbReference type="Proteomes" id="UP000182649"/>
    </source>
</evidence>
<dbReference type="Proteomes" id="UP000182649">
    <property type="component" value="Unassembled WGS sequence"/>
</dbReference>